<feature type="compositionally biased region" description="Polar residues" evidence="3">
    <location>
        <begin position="1696"/>
        <end position="1721"/>
    </location>
</feature>
<feature type="region of interest" description="Disordered" evidence="3">
    <location>
        <begin position="920"/>
        <end position="939"/>
    </location>
</feature>
<dbReference type="InterPro" id="IPR000845">
    <property type="entry name" value="Nucleoside_phosphorylase_d"/>
</dbReference>
<dbReference type="SUPFAM" id="SSF53167">
    <property type="entry name" value="Purine and uridine phosphorylases"/>
    <property type="match status" value="1"/>
</dbReference>
<dbReference type="InterPro" id="IPR035994">
    <property type="entry name" value="Nucleoside_phosphorylase_sf"/>
</dbReference>
<feature type="region of interest" description="Disordered" evidence="3">
    <location>
        <begin position="1241"/>
        <end position="1273"/>
    </location>
</feature>
<proteinExistence type="predicted"/>
<dbReference type="InterPro" id="IPR032675">
    <property type="entry name" value="LRR_dom_sf"/>
</dbReference>
<evidence type="ECO:0000313" key="5">
    <source>
        <dbReference type="EMBL" id="CAH3180380.1"/>
    </source>
</evidence>
<gene>
    <name evidence="5" type="ORF">PEVE_00012893</name>
</gene>
<evidence type="ECO:0000256" key="2">
    <source>
        <dbReference type="ARBA" id="ARBA00022840"/>
    </source>
</evidence>
<dbReference type="SUPFAM" id="SSF52540">
    <property type="entry name" value="P-loop containing nucleoside triphosphate hydrolases"/>
    <property type="match status" value="1"/>
</dbReference>
<reference evidence="5 6" key="1">
    <citation type="submission" date="2022-05" db="EMBL/GenBank/DDBJ databases">
        <authorList>
            <consortium name="Genoscope - CEA"/>
            <person name="William W."/>
        </authorList>
    </citation>
    <scope>NUCLEOTIDE SEQUENCE [LARGE SCALE GENOMIC DNA]</scope>
</reference>
<dbReference type="Proteomes" id="UP001159427">
    <property type="component" value="Unassembled WGS sequence"/>
</dbReference>
<dbReference type="Gene3D" id="3.40.50.300">
    <property type="entry name" value="P-loop containing nucleotide triphosphate hydrolases"/>
    <property type="match status" value="1"/>
</dbReference>
<keyword evidence="1" id="KW-0547">Nucleotide-binding</keyword>
<evidence type="ECO:0000256" key="3">
    <source>
        <dbReference type="SAM" id="MobiDB-lite"/>
    </source>
</evidence>
<dbReference type="Pfam" id="PF01048">
    <property type="entry name" value="PNP_UDP_1"/>
    <property type="match status" value="1"/>
</dbReference>
<keyword evidence="6" id="KW-1185">Reference proteome</keyword>
<dbReference type="InterPro" id="IPR007111">
    <property type="entry name" value="NACHT_NTPase"/>
</dbReference>
<dbReference type="Gene3D" id="3.40.50.1580">
    <property type="entry name" value="Nucleoside phosphorylase domain"/>
    <property type="match status" value="1"/>
</dbReference>
<dbReference type="Gene3D" id="3.80.10.10">
    <property type="entry name" value="Ribonuclease Inhibitor"/>
    <property type="match status" value="1"/>
</dbReference>
<feature type="compositionally biased region" description="Basic and acidic residues" evidence="3">
    <location>
        <begin position="1"/>
        <end position="12"/>
    </location>
</feature>
<comment type="caution">
    <text evidence="5">The sequence shown here is derived from an EMBL/GenBank/DDBJ whole genome shotgun (WGS) entry which is preliminary data.</text>
</comment>
<dbReference type="Pfam" id="PF05729">
    <property type="entry name" value="NACHT"/>
    <property type="match status" value="1"/>
</dbReference>
<dbReference type="PANTHER" id="PTHR46312">
    <property type="entry name" value="NACHT DOMAIN-CONTAINING PROTEIN"/>
    <property type="match status" value="1"/>
</dbReference>
<dbReference type="PANTHER" id="PTHR46312:SF2">
    <property type="entry name" value="NUCLEOTIDE-BINDING OLIGOMERIZATION DOMAIN-CONTAINING PROTEIN 2-LIKE"/>
    <property type="match status" value="1"/>
</dbReference>
<keyword evidence="2" id="KW-0067">ATP-binding</keyword>
<evidence type="ECO:0000259" key="4">
    <source>
        <dbReference type="PROSITE" id="PS50837"/>
    </source>
</evidence>
<feature type="compositionally biased region" description="Low complexity" evidence="3">
    <location>
        <begin position="1570"/>
        <end position="1582"/>
    </location>
</feature>
<name>A0ABN8RLV4_9CNID</name>
<feature type="region of interest" description="Disordered" evidence="3">
    <location>
        <begin position="1383"/>
        <end position="1402"/>
    </location>
</feature>
<sequence length="1721" mass="191291">MAQHQDLKRKGGADPGHQMSRNHAPPPLSIEVPKMSDLPNKSNPWSDDQLPVDILLLTVEDCEFLACYTFLENSFKSYDPTLGYVYFGTMGESGEEALKVALMRCYKGSSGPGGSQNVIKNAVMKLRPKAAFSVGGCMGLKSKDTKLGDVVVSSKLSTKEFTTPVRRNIGNLNLFVTEGWKPPLKDPVGEETVQVHRDSEIFSGSQFITKQRRMSQSHVIAVEREGEGLFAAAHDMNIEWVIVKGISHFSDDSNTSDESWKSFASVMAASLVSNMLNDPVVFKEWPHYEDLTAKNQPETTTKPDKQIPDAVCLEECQKQLRSLYETSSKVKIIPWDQNSAVDIDEIYTDLSWVKDHRTPRGVTQAKLNHYTEIFGSRGPRPVLKRILVYGQPGIGKTAFTKKVTFDWSQQRYSETLGEFDLVLLVRLRDVSNLQDVPSILGASEVLDSKGAISVDKLYDYVCGHQEKVLLILDGYDEYVYDSKNESPVFKIWKKSQLRECCVVITSREMKAETLRNCSDAQFKIDGFNHHRQKEFAGRFLKDDQDVGEFFEYLEEHDLSKLAQIPLLLLMLCLLWTKTKREELPKERADIFAQFVKTLFDHLREKQPAESVVVKDYSDELYALGRLAYEALLQGQLYFPVSQLPAGYSLFERLIEVGLFQVLNMASLNPEKGVYFIHKSVQEYLAGNFLKEELTSKKAEGTNSLSKVDSVEKIFKINEALKFAVELSEEAARDILIQLGMAAKKEELTEFRFDNETPSHWDLSKEQRNFINLCNQLFFNRSAKTRKNLFPTFLSSLGGVLVIGKKELNVIVQEKLAQTTETPNYVFFDEYNYTEQDYSNFIILLQQLNAVIVSSAGEKEASEFLSNSTWRQIDEFFLKKEENNTHLYLGTIYTIYENEFEDDIPFPCDIIKALISKQETTKKTNMNGDESSEESSSSCCSKRHGLSRVRRIKAWPVNRSEVELMSEMMPFITAPHGIVMWGELGEVCDAEVTESLLRSIQVTHKLKDLALCHINVTSSPGVEFINSLFKKAPNLERLNMSWNPLPGAGVDSLIKHLSCAPHLKTLQLHGVKMTPQQVMDLSSASKQRGNNTELLSEYHYENNPLPEPKWLSEDFWKKKYPSLFSHSSNESQPQRQQITAETGLSIHDSPFFAHEQDTVGIFAAPPYPTADPMLAEPFIPTAHGSSHGLTPAAPFSGNPLHNVQYPQNYSSPAIYTYHHSAPSTIFTPGGSLGYDSYLFRGSGPSTVTQDEPERDTCPSTQDVPSHDPGTAGPVPVPLHSAGAPIPTSHFFSHSLAPFSEHPLRHRVLESPLQAWQPRSTIPGYPYPRSSGISTDGLTPPVHPGYLPVRGTQDPPQQRVQPQNTTPCDLNLEGSAVTYPREIPGFLPPHGMQGERRRGLQPQSTMSDDPYLIGPGESAHTYSTVNLESLLPRETLRSPQYGFHPQSASPSYPHLQFSGPVTSSVTHPAVIPGYSYPYGNPLRAPLQAKQPFSASSGDPHFSGPVTSSVTHPPVIPGYSYPHGNRMRAPLQASLPQSASPGDPHLSGPVTSSVTHPPVTPGYSYPYGNCLTAPQQAPQPRSASPGDPHFSSPITSLVTQPPVIPGYSSYPYGNRMRAPLQAPLPQIASPGDPRLGGPMSSVIHPPVIPGYSSYPYGNRMRAPLQAPLPQSASPGDPHLNGPMPSVTHPPVIPGFLSPSGMQRGSSEVQLERNPSTESDTRPSQ</sequence>
<dbReference type="EMBL" id="CALNXI010001957">
    <property type="protein sequence ID" value="CAH3180380.1"/>
    <property type="molecule type" value="Genomic_DNA"/>
</dbReference>
<feature type="region of interest" description="Disordered" evidence="3">
    <location>
        <begin position="1659"/>
        <end position="1721"/>
    </location>
</feature>
<dbReference type="PROSITE" id="PS50837">
    <property type="entry name" value="NACHT"/>
    <property type="match status" value="1"/>
</dbReference>
<evidence type="ECO:0000256" key="1">
    <source>
        <dbReference type="ARBA" id="ARBA00022741"/>
    </source>
</evidence>
<evidence type="ECO:0000313" key="6">
    <source>
        <dbReference type="Proteomes" id="UP001159427"/>
    </source>
</evidence>
<feature type="domain" description="NACHT" evidence="4">
    <location>
        <begin position="384"/>
        <end position="507"/>
    </location>
</feature>
<accession>A0ABN8RLV4</accession>
<dbReference type="SUPFAM" id="SSF52047">
    <property type="entry name" value="RNI-like"/>
    <property type="match status" value="1"/>
</dbReference>
<dbReference type="InterPro" id="IPR027417">
    <property type="entry name" value="P-loop_NTPase"/>
</dbReference>
<feature type="region of interest" description="Disordered" evidence="3">
    <location>
        <begin position="1"/>
        <end position="44"/>
    </location>
</feature>
<organism evidence="5 6">
    <name type="scientific">Porites evermanni</name>
    <dbReference type="NCBI Taxonomy" id="104178"/>
    <lineage>
        <taxon>Eukaryota</taxon>
        <taxon>Metazoa</taxon>
        <taxon>Cnidaria</taxon>
        <taxon>Anthozoa</taxon>
        <taxon>Hexacorallia</taxon>
        <taxon>Scleractinia</taxon>
        <taxon>Fungiina</taxon>
        <taxon>Poritidae</taxon>
        <taxon>Porites</taxon>
    </lineage>
</organism>
<feature type="region of interest" description="Disordered" evidence="3">
    <location>
        <begin position="1487"/>
        <end position="1595"/>
    </location>
</feature>
<protein>
    <recommendedName>
        <fullName evidence="4">NACHT domain-containing protein</fullName>
    </recommendedName>
</protein>